<dbReference type="NCBIfam" id="TIGR01608">
    <property type="entry name" value="citD"/>
    <property type="match status" value="1"/>
</dbReference>
<evidence type="ECO:0000256" key="4">
    <source>
        <dbReference type="HAMAP-Rule" id="MF_00805"/>
    </source>
</evidence>
<dbReference type="InterPro" id="IPR006495">
    <property type="entry name" value="CitD"/>
</dbReference>
<name>A0ABY8C5X1_9FIRM</name>
<keyword evidence="5" id="KW-0456">Lyase</keyword>
<dbReference type="Pfam" id="PF06857">
    <property type="entry name" value="ACP"/>
    <property type="match status" value="1"/>
</dbReference>
<sequence>MKLLQASMAGTLESSDALVTVEPAKAEENEVEIDSSVYAQFGEQIRQTAYDVLDKLAVSGAKVHIQDKGALDCTLRARIETALYRASGQTENLPWGTEL</sequence>
<dbReference type="RefSeq" id="WP_315572095.1">
    <property type="nucleotide sequence ID" value="NZ_CP118868.1"/>
</dbReference>
<dbReference type="HAMAP" id="MF_00805">
    <property type="entry name" value="CitD"/>
    <property type="match status" value="1"/>
</dbReference>
<dbReference type="GO" id="GO:0008815">
    <property type="term" value="F:citrate (pro-3S)-lyase activity"/>
    <property type="evidence" value="ECO:0007669"/>
    <property type="project" value="UniProtKB-EC"/>
</dbReference>
<evidence type="ECO:0000256" key="3">
    <source>
        <dbReference type="ARBA" id="ARBA00022553"/>
    </source>
</evidence>
<proteinExistence type="inferred from homology"/>
<evidence type="ECO:0000256" key="2">
    <source>
        <dbReference type="ARBA" id="ARBA00022490"/>
    </source>
</evidence>
<accession>A0ABY8C5X1</accession>
<comment type="subunit">
    <text evidence="4">Oligomer with a subunit composition of (alpha,beta,gamma)6.</text>
</comment>
<evidence type="ECO:0000256" key="1">
    <source>
        <dbReference type="ARBA" id="ARBA00004496"/>
    </source>
</evidence>
<reference evidence="5 6" key="1">
    <citation type="submission" date="2023-02" db="EMBL/GenBank/DDBJ databases">
        <title>Novel Oscillospiraceae bacterial genomes.</title>
        <authorList>
            <person name="Srinivasan S."/>
            <person name="Austin M.N."/>
            <person name="Fiedler T.L."/>
            <person name="Strenk S.M."/>
            <person name="Agnew K.J."/>
            <person name="Nagana Gowda G.A."/>
            <person name="Raftery D."/>
            <person name="Beamer M.A."/>
            <person name="Achilles S.L."/>
            <person name="Wiesenfeld H.C."/>
            <person name="Fredricks D.N."/>
            <person name="Hillier S.L."/>
        </authorList>
    </citation>
    <scope>NUCLEOTIDE SEQUENCE [LARGE SCALE GENOMIC DNA]</scope>
    <source>
        <strain evidence="5 6">CHIC02 1186E3-8</strain>
    </source>
</reference>
<organism evidence="5 6">
    <name type="scientific">Amygdalobacter indicium</name>
    <dbReference type="NCBI Taxonomy" id="3029272"/>
    <lineage>
        <taxon>Bacteria</taxon>
        <taxon>Bacillati</taxon>
        <taxon>Bacillota</taxon>
        <taxon>Clostridia</taxon>
        <taxon>Eubacteriales</taxon>
        <taxon>Oscillospiraceae</taxon>
        <taxon>Amygdalobacter</taxon>
    </lineage>
</organism>
<comment type="subcellular location">
    <subcellularLocation>
        <location evidence="1 4">Cytoplasm</location>
    </subcellularLocation>
</comment>
<feature type="modified residue" description="O-(phosphoribosyl dephospho-coenzyme A)serine" evidence="4">
    <location>
        <position position="14"/>
    </location>
</feature>
<keyword evidence="6" id="KW-1185">Reference proteome</keyword>
<gene>
    <name evidence="4 5" type="primary">citD</name>
    <name evidence="5" type="ORF">PYS61_02745</name>
</gene>
<dbReference type="EMBL" id="CP118868">
    <property type="protein sequence ID" value="WEG36102.1"/>
    <property type="molecule type" value="Genomic_DNA"/>
</dbReference>
<keyword evidence="2 4" id="KW-0963">Cytoplasm</keyword>
<protein>
    <recommendedName>
        <fullName evidence="4">Citrate lyase acyl carrier protein</fullName>
    </recommendedName>
    <alternativeName>
        <fullName evidence="4">Citrate lyase gamma chain</fullName>
    </alternativeName>
</protein>
<comment type="function">
    <text evidence="4">Covalent carrier of the coenzyme of citrate lyase.</text>
</comment>
<comment type="similarity">
    <text evidence="4">Belongs to the CitD family.</text>
</comment>
<evidence type="ECO:0000313" key="5">
    <source>
        <dbReference type="EMBL" id="WEG36102.1"/>
    </source>
</evidence>
<dbReference type="NCBIfam" id="NF009726">
    <property type="entry name" value="PRK13253.1"/>
    <property type="match status" value="1"/>
</dbReference>
<dbReference type="Proteomes" id="UP001220478">
    <property type="component" value="Chromosome"/>
</dbReference>
<dbReference type="InterPro" id="IPR023439">
    <property type="entry name" value="Mal_deCO2ase/Cit_lyase_ACP"/>
</dbReference>
<dbReference type="PIRSF" id="PIRSF002736">
    <property type="entry name" value="Citrt_lyas_gamma"/>
    <property type="match status" value="1"/>
</dbReference>
<evidence type="ECO:0000313" key="6">
    <source>
        <dbReference type="Proteomes" id="UP001220478"/>
    </source>
</evidence>
<keyword evidence="3 4" id="KW-0597">Phosphoprotein</keyword>